<gene>
    <name evidence="5" type="ordered locus">Halhy_1133</name>
</gene>
<accession>F4KRP2</accession>
<dbReference type="OrthoDB" id="9772736at2"/>
<dbReference type="SUPFAM" id="SSF51395">
    <property type="entry name" value="FMN-linked oxidoreductases"/>
    <property type="match status" value="1"/>
</dbReference>
<dbReference type="FunFam" id="3.20.20.70:FF:000059">
    <property type="entry name" value="N-ethylmaleimide reductase, FMN-linked"/>
    <property type="match status" value="1"/>
</dbReference>
<dbReference type="InterPro" id="IPR013785">
    <property type="entry name" value="Aldolase_TIM"/>
</dbReference>
<evidence type="ECO:0000256" key="3">
    <source>
        <dbReference type="ARBA" id="ARBA00023002"/>
    </source>
</evidence>
<dbReference type="Gene3D" id="3.20.20.70">
    <property type="entry name" value="Aldolase class I"/>
    <property type="match status" value="1"/>
</dbReference>
<evidence type="ECO:0000259" key="4">
    <source>
        <dbReference type="Pfam" id="PF00724"/>
    </source>
</evidence>
<dbReference type="InterPro" id="IPR045247">
    <property type="entry name" value="Oye-like"/>
</dbReference>
<dbReference type="eggNOG" id="COG1902">
    <property type="taxonomic scope" value="Bacteria"/>
</dbReference>
<evidence type="ECO:0000313" key="6">
    <source>
        <dbReference type="Proteomes" id="UP000008461"/>
    </source>
</evidence>
<dbReference type="EMBL" id="CP002691">
    <property type="protein sequence ID" value="AEE49031.1"/>
    <property type="molecule type" value="Genomic_DNA"/>
</dbReference>
<dbReference type="GO" id="GO:0016629">
    <property type="term" value="F:12-oxophytodienoate reductase activity"/>
    <property type="evidence" value="ECO:0007669"/>
    <property type="project" value="UniProtKB-EC"/>
</dbReference>
<sequence>MQPLLTPYTLGNLELKNRVVMAPMTRSRTPDTVPNALNVLYYTQRASAGLIVAESTNINTHGMGGPFTPGVFSSEQAEGWKQVTEAVHARGGKIFLQLWHAGRVAHPDNIGGQQPVGPSPLKAEGKAFTATGFKEYVTPRELSIAEIQSIIDAYRQAAQNAKIAGFDGVELHAAFGYLPNQFLSDSSNQRQDEYGGSIENRARFVLEVLDALCSEWDSQRVGIRIAPSNVYNSVLDSNPPAIYGYLVTKLNERKLAYLSVMEAFVKEHTNPNFIHNVSGHFRPLYQGTLITNGGINQARGNFLIESGQADLIAFGQLYIANPDLVERFTHEIELAVPDRSTFYGGDERGYTDYKFL</sequence>
<keyword evidence="6" id="KW-1185">Reference proteome</keyword>
<comment type="similarity">
    <text evidence="2">Belongs to the NADH:flavin oxidoreductase/NADH oxidase family.</text>
</comment>
<dbReference type="EC" id="1.3.1.42" evidence="5"/>
<dbReference type="Proteomes" id="UP000008461">
    <property type="component" value="Chromosome"/>
</dbReference>
<evidence type="ECO:0000256" key="2">
    <source>
        <dbReference type="ARBA" id="ARBA00005979"/>
    </source>
</evidence>
<dbReference type="CDD" id="cd02933">
    <property type="entry name" value="OYE_like_FMN"/>
    <property type="match status" value="1"/>
</dbReference>
<organism evidence="5 6">
    <name type="scientific">Haliscomenobacter hydrossis (strain ATCC 27775 / DSM 1100 / LMG 10767 / O)</name>
    <dbReference type="NCBI Taxonomy" id="760192"/>
    <lineage>
        <taxon>Bacteria</taxon>
        <taxon>Pseudomonadati</taxon>
        <taxon>Bacteroidota</taxon>
        <taxon>Saprospiria</taxon>
        <taxon>Saprospirales</taxon>
        <taxon>Haliscomenobacteraceae</taxon>
        <taxon>Haliscomenobacter</taxon>
    </lineage>
</organism>
<proteinExistence type="inferred from homology"/>
<dbReference type="PANTHER" id="PTHR22893">
    <property type="entry name" value="NADH OXIDOREDUCTASE-RELATED"/>
    <property type="match status" value="1"/>
</dbReference>
<dbReference type="GO" id="GO:0010181">
    <property type="term" value="F:FMN binding"/>
    <property type="evidence" value="ECO:0007669"/>
    <property type="project" value="InterPro"/>
</dbReference>
<protein>
    <submittedName>
        <fullName evidence="5">12-oxophytodienoate reductase</fullName>
        <ecNumber evidence="5">1.3.1.42</ecNumber>
    </submittedName>
</protein>
<dbReference type="RefSeq" id="WP_013763586.1">
    <property type="nucleotide sequence ID" value="NC_015510.1"/>
</dbReference>
<evidence type="ECO:0000256" key="1">
    <source>
        <dbReference type="ARBA" id="ARBA00001917"/>
    </source>
</evidence>
<dbReference type="STRING" id="760192.Halhy_1133"/>
<feature type="domain" description="NADH:flavin oxidoreductase/NADH oxidase N-terminal" evidence="4">
    <location>
        <begin position="4"/>
        <end position="333"/>
    </location>
</feature>
<reference evidence="5 6" key="1">
    <citation type="journal article" date="2011" name="Stand. Genomic Sci.">
        <title>Complete genome sequence of Haliscomenobacter hydrossis type strain (O).</title>
        <authorList>
            <consortium name="US DOE Joint Genome Institute (JGI-PGF)"/>
            <person name="Daligault H."/>
            <person name="Lapidus A."/>
            <person name="Zeytun A."/>
            <person name="Nolan M."/>
            <person name="Lucas S."/>
            <person name="Del Rio T.G."/>
            <person name="Tice H."/>
            <person name="Cheng J.F."/>
            <person name="Tapia R."/>
            <person name="Han C."/>
            <person name="Goodwin L."/>
            <person name="Pitluck S."/>
            <person name="Liolios K."/>
            <person name="Pagani I."/>
            <person name="Ivanova N."/>
            <person name="Huntemann M."/>
            <person name="Mavromatis K."/>
            <person name="Mikhailova N."/>
            <person name="Pati A."/>
            <person name="Chen A."/>
            <person name="Palaniappan K."/>
            <person name="Land M."/>
            <person name="Hauser L."/>
            <person name="Brambilla E.M."/>
            <person name="Rohde M."/>
            <person name="Verbarg S."/>
            <person name="Goker M."/>
            <person name="Bristow J."/>
            <person name="Eisen J.A."/>
            <person name="Markowitz V."/>
            <person name="Hugenholtz P."/>
            <person name="Kyrpides N.C."/>
            <person name="Klenk H.P."/>
            <person name="Woyke T."/>
        </authorList>
    </citation>
    <scope>NUCLEOTIDE SEQUENCE [LARGE SCALE GENOMIC DNA]</scope>
    <source>
        <strain evidence="6">ATCC 27775 / DSM 1100 / LMG 10767 / O</strain>
    </source>
</reference>
<reference key="2">
    <citation type="submission" date="2011-04" db="EMBL/GenBank/DDBJ databases">
        <title>Complete sequence of chromosome of Haliscomenobacter hydrossis DSM 1100.</title>
        <authorList>
            <consortium name="US DOE Joint Genome Institute (JGI-PGF)"/>
            <person name="Lucas S."/>
            <person name="Han J."/>
            <person name="Lapidus A."/>
            <person name="Bruce D."/>
            <person name="Goodwin L."/>
            <person name="Pitluck S."/>
            <person name="Peters L."/>
            <person name="Kyrpides N."/>
            <person name="Mavromatis K."/>
            <person name="Ivanova N."/>
            <person name="Ovchinnikova G."/>
            <person name="Pagani I."/>
            <person name="Daligault H."/>
            <person name="Detter J.C."/>
            <person name="Han C."/>
            <person name="Land M."/>
            <person name="Hauser L."/>
            <person name="Markowitz V."/>
            <person name="Cheng J.-F."/>
            <person name="Hugenholtz P."/>
            <person name="Woyke T."/>
            <person name="Wu D."/>
            <person name="Verbarg S."/>
            <person name="Frueling A."/>
            <person name="Brambilla E."/>
            <person name="Klenk H.-P."/>
            <person name="Eisen J.A."/>
        </authorList>
    </citation>
    <scope>NUCLEOTIDE SEQUENCE</scope>
    <source>
        <strain>DSM 1100</strain>
    </source>
</reference>
<keyword evidence="3 5" id="KW-0560">Oxidoreductase</keyword>
<dbReference type="Pfam" id="PF00724">
    <property type="entry name" value="Oxidored_FMN"/>
    <property type="match status" value="1"/>
</dbReference>
<comment type="cofactor">
    <cofactor evidence="1">
        <name>FMN</name>
        <dbReference type="ChEBI" id="CHEBI:58210"/>
    </cofactor>
</comment>
<dbReference type="GO" id="GO:0005829">
    <property type="term" value="C:cytosol"/>
    <property type="evidence" value="ECO:0007669"/>
    <property type="project" value="TreeGrafter"/>
</dbReference>
<dbReference type="InterPro" id="IPR001155">
    <property type="entry name" value="OxRdtase_FMN_N"/>
</dbReference>
<dbReference type="KEGG" id="hhy:Halhy_1133"/>
<dbReference type="AlphaFoldDB" id="F4KRP2"/>
<evidence type="ECO:0000313" key="5">
    <source>
        <dbReference type="EMBL" id="AEE49031.1"/>
    </source>
</evidence>
<name>F4KRP2_HALH1</name>
<dbReference type="PANTHER" id="PTHR22893:SF91">
    <property type="entry name" value="NADPH DEHYDROGENASE 2-RELATED"/>
    <property type="match status" value="1"/>
</dbReference>
<dbReference type="HOGENOM" id="CLU_012153_0_0_10"/>